<dbReference type="SUPFAM" id="SSF48013">
    <property type="entry name" value="NusB-like"/>
    <property type="match status" value="1"/>
</dbReference>
<keyword evidence="10" id="KW-1185">Reference proteome</keyword>
<dbReference type="Gene3D" id="1.10.940.10">
    <property type="entry name" value="NusB-like"/>
    <property type="match status" value="1"/>
</dbReference>
<dbReference type="CDD" id="cd00619">
    <property type="entry name" value="Terminator_NusB"/>
    <property type="match status" value="1"/>
</dbReference>
<accession>A0A4T9T646</accession>
<evidence type="ECO:0000313" key="9">
    <source>
        <dbReference type="EMBL" id="TJW09716.1"/>
    </source>
</evidence>
<dbReference type="InterPro" id="IPR011605">
    <property type="entry name" value="NusB_fam"/>
</dbReference>
<name>A0A4T9T646_9ACTN</name>
<organism evidence="9 10">
    <name type="scientific">Parvibacter caecicola</name>
    <dbReference type="NCBI Taxonomy" id="747645"/>
    <lineage>
        <taxon>Bacteria</taxon>
        <taxon>Bacillati</taxon>
        <taxon>Actinomycetota</taxon>
        <taxon>Coriobacteriia</taxon>
        <taxon>Coriobacteriales</taxon>
        <taxon>Coriobacteriaceae</taxon>
        <taxon>Parvibacter</taxon>
    </lineage>
</organism>
<evidence type="ECO:0000256" key="2">
    <source>
        <dbReference type="ARBA" id="ARBA00022814"/>
    </source>
</evidence>
<comment type="caution">
    <text evidence="9">The sequence shown here is derived from an EMBL/GenBank/DDBJ whole genome shotgun (WGS) entry which is preliminary data.</text>
</comment>
<keyword evidence="2 6" id="KW-0889">Transcription antitermination</keyword>
<keyword evidence="5 6" id="KW-0804">Transcription</keyword>
<dbReference type="RefSeq" id="WP_136846130.1">
    <property type="nucleotide sequence ID" value="NZ_SSTM01000007.1"/>
</dbReference>
<evidence type="ECO:0000256" key="6">
    <source>
        <dbReference type="HAMAP-Rule" id="MF_00073"/>
    </source>
</evidence>
<dbReference type="InterPro" id="IPR035926">
    <property type="entry name" value="NusB-like_sf"/>
</dbReference>
<comment type="function">
    <text evidence="6">Involved in transcription antitermination. Required for transcription of ribosomal RNA (rRNA) genes. Binds specifically to the boxA antiterminator sequence of the ribosomal RNA (rrn) operons.</text>
</comment>
<comment type="similarity">
    <text evidence="1 6">Belongs to the NusB family.</text>
</comment>
<sequence length="244" mass="25079">MGSKQKERRDGRIMAVQILYTSEVQGKKPLDLLNEGLCLIEEGPLSDFSLAAVRGVQENQAKIDECLQSISENWTLSRMPMVDLAVLRLAAYEILFSDDVPVSVAINEAVELAKAFGGEDESPRFVNGVLGRLARKLEEDPEMAVPGDGDGAPGVAAGDADAADAIPAADAPVSANAADGAGDAGVADEADAPANAPGAEAAPASDITDDLSSRRAEILSLPKNGEDAQAEGAPAPADVPGTTC</sequence>
<evidence type="ECO:0000259" key="8">
    <source>
        <dbReference type="Pfam" id="PF01029"/>
    </source>
</evidence>
<reference evidence="9 10" key="1">
    <citation type="submission" date="2019-04" db="EMBL/GenBank/DDBJ databases">
        <title>Microbes associate with the intestines of laboratory mice.</title>
        <authorList>
            <person name="Navarre W."/>
            <person name="Wong E."/>
            <person name="Huang K.C."/>
            <person name="Tropini C."/>
            <person name="Ng K."/>
            <person name="Yu B."/>
        </authorList>
    </citation>
    <scope>NUCLEOTIDE SEQUENCE [LARGE SCALE GENOMIC DNA]</scope>
    <source>
        <strain evidence="9 10">NM48_B13</strain>
    </source>
</reference>
<dbReference type="PANTHER" id="PTHR11078:SF3">
    <property type="entry name" value="ANTITERMINATION NUSB DOMAIN-CONTAINING PROTEIN"/>
    <property type="match status" value="1"/>
</dbReference>
<keyword evidence="3 6" id="KW-0694">RNA-binding</keyword>
<dbReference type="GO" id="GO:0006353">
    <property type="term" value="P:DNA-templated transcription termination"/>
    <property type="evidence" value="ECO:0007669"/>
    <property type="project" value="UniProtKB-UniRule"/>
</dbReference>
<dbReference type="NCBIfam" id="TIGR01951">
    <property type="entry name" value="nusB"/>
    <property type="match status" value="1"/>
</dbReference>
<dbReference type="InterPro" id="IPR006027">
    <property type="entry name" value="NusB_RsmB_TIM44"/>
</dbReference>
<proteinExistence type="inferred from homology"/>
<dbReference type="PANTHER" id="PTHR11078">
    <property type="entry name" value="N UTILIZATION SUBSTANCE PROTEIN B-RELATED"/>
    <property type="match status" value="1"/>
</dbReference>
<evidence type="ECO:0000256" key="5">
    <source>
        <dbReference type="ARBA" id="ARBA00023163"/>
    </source>
</evidence>
<dbReference type="Proteomes" id="UP000309454">
    <property type="component" value="Unassembled WGS sequence"/>
</dbReference>
<dbReference type="AlphaFoldDB" id="A0A4T9T646"/>
<dbReference type="EMBL" id="SSTM01000007">
    <property type="protein sequence ID" value="TJW09716.1"/>
    <property type="molecule type" value="Genomic_DNA"/>
</dbReference>
<dbReference type="OrthoDB" id="3528057at2"/>
<feature type="region of interest" description="Disordered" evidence="7">
    <location>
        <begin position="174"/>
        <end position="244"/>
    </location>
</feature>
<gene>
    <name evidence="6 9" type="primary">nusB</name>
    <name evidence="9" type="ORF">E5982_08685</name>
</gene>
<feature type="compositionally biased region" description="Low complexity" evidence="7">
    <location>
        <begin position="192"/>
        <end position="206"/>
    </location>
</feature>
<evidence type="ECO:0000256" key="4">
    <source>
        <dbReference type="ARBA" id="ARBA00023015"/>
    </source>
</evidence>
<keyword evidence="4 6" id="KW-0805">Transcription regulation</keyword>
<evidence type="ECO:0000256" key="3">
    <source>
        <dbReference type="ARBA" id="ARBA00022884"/>
    </source>
</evidence>
<dbReference type="GO" id="GO:0031564">
    <property type="term" value="P:transcription antitermination"/>
    <property type="evidence" value="ECO:0007669"/>
    <property type="project" value="UniProtKB-KW"/>
</dbReference>
<feature type="compositionally biased region" description="Low complexity" evidence="7">
    <location>
        <begin position="174"/>
        <end position="185"/>
    </location>
</feature>
<dbReference type="GO" id="GO:0005829">
    <property type="term" value="C:cytosol"/>
    <property type="evidence" value="ECO:0007669"/>
    <property type="project" value="TreeGrafter"/>
</dbReference>
<protein>
    <recommendedName>
        <fullName evidence="6">Transcription antitermination protein NusB</fullName>
    </recommendedName>
    <alternativeName>
        <fullName evidence="6">Antitermination factor NusB</fullName>
    </alternativeName>
</protein>
<evidence type="ECO:0000256" key="7">
    <source>
        <dbReference type="SAM" id="MobiDB-lite"/>
    </source>
</evidence>
<dbReference type="HAMAP" id="MF_00073">
    <property type="entry name" value="NusB"/>
    <property type="match status" value="1"/>
</dbReference>
<feature type="domain" description="NusB/RsmB/TIM44" evidence="8">
    <location>
        <begin position="12"/>
        <end position="135"/>
    </location>
</feature>
<dbReference type="Pfam" id="PF01029">
    <property type="entry name" value="NusB"/>
    <property type="match status" value="1"/>
</dbReference>
<dbReference type="GO" id="GO:0003723">
    <property type="term" value="F:RNA binding"/>
    <property type="evidence" value="ECO:0007669"/>
    <property type="project" value="UniProtKB-UniRule"/>
</dbReference>
<evidence type="ECO:0000313" key="10">
    <source>
        <dbReference type="Proteomes" id="UP000309454"/>
    </source>
</evidence>
<evidence type="ECO:0000256" key="1">
    <source>
        <dbReference type="ARBA" id="ARBA00005952"/>
    </source>
</evidence>